<keyword evidence="1" id="KW-1133">Transmembrane helix</keyword>
<gene>
    <name evidence="2" type="primary">petL</name>
</gene>
<accession>A0A0D3MKP4</accession>
<dbReference type="AlphaFoldDB" id="A0A0D3MKP4"/>
<proteinExistence type="predicted"/>
<evidence type="ECO:0000256" key="1">
    <source>
        <dbReference type="SAM" id="Phobius"/>
    </source>
</evidence>
<keyword evidence="1" id="KW-0812">Transmembrane</keyword>
<protein>
    <submittedName>
        <fullName evidence="2">Cytochrome b6f complex subunit 6</fullName>
    </submittedName>
</protein>
<geneLocation type="plastid" evidence="2"/>
<dbReference type="EMBL" id="KJ877675">
    <property type="protein sequence ID" value="AIM52797.1"/>
    <property type="molecule type" value="Genomic_DNA"/>
</dbReference>
<name>A0A0D3MKP4_9STRA</name>
<reference evidence="2" key="1">
    <citation type="journal article" date="2015" name="Sci. Rep.">
        <title>Updating algal evolutionary relationships through plastid genome sequencing: did alveolate plastids emerge through endosymbiosis of an ochrophyte?</title>
        <authorList>
            <person name="Sevcikova T."/>
            <person name="Horak A."/>
            <person name="Klimes V."/>
            <person name="Zbrankova V."/>
            <person name="Demir-Hilton E."/>
            <person name="Sudek S."/>
            <person name="Jenkins J."/>
            <person name="Schmutz J."/>
            <person name="Pribyl P."/>
            <person name="Fousek J."/>
            <person name="Vlcek C."/>
            <person name="Lang B.F."/>
            <person name="Obornik M."/>
            <person name="Worden A.Z."/>
            <person name="Elias M."/>
        </authorList>
    </citation>
    <scope>NUCLEOTIDE SEQUENCE</scope>
</reference>
<sequence>MTTLILNYLILCALMFGLVTALYIGLKTIKLI</sequence>
<organism evidence="2">
    <name type="scientific">Ochromonas sp. CCMP1393</name>
    <dbReference type="NCBI Taxonomy" id="420556"/>
    <lineage>
        <taxon>Eukaryota</taxon>
        <taxon>Sar</taxon>
        <taxon>Stramenopiles</taxon>
        <taxon>Ochrophyta</taxon>
        <taxon>Chrysophyceae</taxon>
        <taxon>Chromulinales</taxon>
        <taxon>Chromulinaceae</taxon>
        <taxon>Ochromonas</taxon>
    </lineage>
</organism>
<feature type="transmembrane region" description="Helical" evidence="1">
    <location>
        <begin position="6"/>
        <end position="26"/>
    </location>
</feature>
<keyword evidence="1" id="KW-0472">Membrane</keyword>
<evidence type="ECO:0000313" key="2">
    <source>
        <dbReference type="EMBL" id="AIM52797.1"/>
    </source>
</evidence>
<keyword evidence="2" id="KW-0934">Plastid</keyword>